<accession>W0F3M3</accession>
<keyword evidence="6" id="KW-1185">Reference proteome</keyword>
<evidence type="ECO:0000256" key="1">
    <source>
        <dbReference type="ARBA" id="ARBA00022737"/>
    </source>
</evidence>
<evidence type="ECO:0000313" key="5">
    <source>
        <dbReference type="EMBL" id="AHF17645.1"/>
    </source>
</evidence>
<keyword evidence="4" id="KW-0732">Signal</keyword>
<dbReference type="eggNOG" id="COG0457">
    <property type="taxonomic scope" value="Bacteria"/>
</dbReference>
<evidence type="ECO:0000256" key="3">
    <source>
        <dbReference type="SAM" id="MobiDB-lite"/>
    </source>
</evidence>
<evidence type="ECO:0000256" key="2">
    <source>
        <dbReference type="ARBA" id="ARBA00022803"/>
    </source>
</evidence>
<gene>
    <name evidence="5" type="ORF">NIASO_11675</name>
</gene>
<dbReference type="AlphaFoldDB" id="W0F3M3"/>
<evidence type="ECO:0000313" key="6">
    <source>
        <dbReference type="Proteomes" id="UP000003586"/>
    </source>
</evidence>
<dbReference type="KEGG" id="nso:NIASO_11675"/>
<keyword evidence="1" id="KW-0677">Repeat</keyword>
<dbReference type="RefSeq" id="WP_008585721.1">
    <property type="nucleotide sequence ID" value="NZ_CP007035.1"/>
</dbReference>
<feature type="region of interest" description="Disordered" evidence="3">
    <location>
        <begin position="544"/>
        <end position="583"/>
    </location>
</feature>
<dbReference type="EMBL" id="CP007035">
    <property type="protein sequence ID" value="AHF17645.1"/>
    <property type="molecule type" value="Genomic_DNA"/>
</dbReference>
<name>W0F3M3_9BACT</name>
<dbReference type="Gene3D" id="1.25.40.10">
    <property type="entry name" value="Tetratricopeptide repeat domain"/>
    <property type="match status" value="3"/>
</dbReference>
<dbReference type="PANTHER" id="PTHR44858">
    <property type="entry name" value="TETRATRICOPEPTIDE REPEAT PROTEIN 6"/>
    <property type="match status" value="1"/>
</dbReference>
<feature type="compositionally biased region" description="Polar residues" evidence="3">
    <location>
        <begin position="556"/>
        <end position="568"/>
    </location>
</feature>
<dbReference type="PANTHER" id="PTHR44858:SF1">
    <property type="entry name" value="UDP-N-ACETYLGLUCOSAMINE--PEPTIDE N-ACETYLGLUCOSAMINYLTRANSFERASE SPINDLY-RELATED"/>
    <property type="match status" value="1"/>
</dbReference>
<evidence type="ECO:0000256" key="4">
    <source>
        <dbReference type="SAM" id="SignalP"/>
    </source>
</evidence>
<reference evidence="5 6" key="1">
    <citation type="submission" date="2013-12" db="EMBL/GenBank/DDBJ databases">
        <authorList>
            <consortium name="DOE Joint Genome Institute"/>
            <person name="Eisen J."/>
            <person name="Huntemann M."/>
            <person name="Han J."/>
            <person name="Chen A."/>
            <person name="Kyrpides N."/>
            <person name="Mavromatis K."/>
            <person name="Markowitz V."/>
            <person name="Palaniappan K."/>
            <person name="Ivanova N."/>
            <person name="Schaumberg A."/>
            <person name="Pati A."/>
            <person name="Liolios K."/>
            <person name="Nordberg H.P."/>
            <person name="Cantor M.N."/>
            <person name="Hua S.X."/>
            <person name="Woyke T."/>
        </authorList>
    </citation>
    <scope>NUCLEOTIDE SEQUENCE [LARGE SCALE GENOMIC DNA]</scope>
    <source>
        <strain evidence="6">DSM 19437</strain>
    </source>
</reference>
<keyword evidence="2" id="KW-0802">TPR repeat</keyword>
<proteinExistence type="predicted"/>
<dbReference type="HOGENOM" id="CLU_032900_1_0_10"/>
<dbReference type="STRING" id="929713.NIASO_11675"/>
<feature type="chain" id="PRO_5004789102" evidence="4">
    <location>
        <begin position="22"/>
        <end position="583"/>
    </location>
</feature>
<feature type="signal peptide" evidence="4">
    <location>
        <begin position="1"/>
        <end position="21"/>
    </location>
</feature>
<dbReference type="InterPro" id="IPR050498">
    <property type="entry name" value="Ycf3"/>
</dbReference>
<dbReference type="SUPFAM" id="SSF81901">
    <property type="entry name" value="HCP-like"/>
    <property type="match status" value="1"/>
</dbReference>
<dbReference type="Proteomes" id="UP000003586">
    <property type="component" value="Chromosome"/>
</dbReference>
<organism evidence="5 6">
    <name type="scientific">Niabella soli DSM 19437</name>
    <dbReference type="NCBI Taxonomy" id="929713"/>
    <lineage>
        <taxon>Bacteria</taxon>
        <taxon>Pseudomonadati</taxon>
        <taxon>Bacteroidota</taxon>
        <taxon>Chitinophagia</taxon>
        <taxon>Chitinophagales</taxon>
        <taxon>Chitinophagaceae</taxon>
        <taxon>Niabella</taxon>
    </lineage>
</organism>
<protein>
    <submittedName>
        <fullName evidence="5">Uncharacterized protein</fullName>
    </submittedName>
</protein>
<sequence length="583" mass="63702">MINKKIHLLALTVILGAAANAQSVQDGVKALYEGKVLGAKSIFEKQADKPEATYWLVRADVENQDKKGAQATLDKALAAKPSEAWLLAAKGYLQLTNGKANEAKQSFESALTASKGRRGNDPDILNAVGGAIATEYNNIDKIGDIQYAVQKLEEAKSLTEKSKDNWMKADVLTNLGDAYRKAFPGDGTKAYGAYSDATTVDPSFAKAFLKTAMIFKSQRNYELFLQNLDKATAADPAYVPAYDALYLYKIGTADFNGANAVADKIIANSDPSPWNEYYKAQTFYFNKQYDQAIASANGILQKMGDKVKPKLYKLLAWSYVDKGDAKSALPFMEKYFATVNKDDIDAQDYGLKATVYAATPGKENEVAQAYDEGLKADTTVAGRVKLLQDAAKSFGDKKQYDLQGAMLEKLAEIKPEAQRSVNDYWLAGNAFLTGKQYEKAWKDFDIMRTKYNHPYGYLMSFRTSSIFDSTNAKNVMVPDGEKLIEFSKTDTSKNAKTNLFSTATALATYFVNVAGDKDNGLKYLTLGRDNAPDDATKQQLQGFIDQVSKMKPAGSKAQSSAAPTSGQSAAKKDSASVKPKSPK</sequence>
<dbReference type="SUPFAM" id="SSF48452">
    <property type="entry name" value="TPR-like"/>
    <property type="match status" value="1"/>
</dbReference>
<dbReference type="InterPro" id="IPR011990">
    <property type="entry name" value="TPR-like_helical_dom_sf"/>
</dbReference>